<evidence type="ECO:0000259" key="6">
    <source>
        <dbReference type="PROSITE" id="PS51918"/>
    </source>
</evidence>
<keyword evidence="4" id="KW-0408">Iron</keyword>
<keyword evidence="3" id="KW-0479">Metal-binding</keyword>
<comment type="caution">
    <text evidence="7">The sequence shown here is derived from an EMBL/GenBank/DDBJ whole genome shotgun (WGS) entry which is preliminary data.</text>
</comment>
<evidence type="ECO:0000256" key="2">
    <source>
        <dbReference type="ARBA" id="ARBA00022691"/>
    </source>
</evidence>
<dbReference type="Pfam" id="PF04055">
    <property type="entry name" value="Radical_SAM"/>
    <property type="match status" value="1"/>
</dbReference>
<dbReference type="PANTHER" id="PTHR43273:SF8">
    <property type="entry name" value="RADICAL SAM DOMAIN PROTEIN"/>
    <property type="match status" value="1"/>
</dbReference>
<reference evidence="7 8" key="1">
    <citation type="journal article" date="2016" name="Nat. Commun.">
        <title>Thousands of microbial genomes shed light on interconnected biogeochemical processes in an aquifer system.</title>
        <authorList>
            <person name="Anantharaman K."/>
            <person name="Brown C.T."/>
            <person name="Hug L.A."/>
            <person name="Sharon I."/>
            <person name="Castelle C.J."/>
            <person name="Probst A.J."/>
            <person name="Thomas B.C."/>
            <person name="Singh A."/>
            <person name="Wilkins M.J."/>
            <person name="Karaoz U."/>
            <person name="Brodie E.L."/>
            <person name="Williams K.H."/>
            <person name="Hubbard S.S."/>
            <person name="Banfield J.F."/>
        </authorList>
    </citation>
    <scope>NUCLEOTIDE SEQUENCE [LARGE SCALE GENOMIC DNA]</scope>
</reference>
<dbReference type="Gene3D" id="3.20.20.70">
    <property type="entry name" value="Aldolase class I"/>
    <property type="match status" value="1"/>
</dbReference>
<dbReference type="NCBIfam" id="TIGR04085">
    <property type="entry name" value="rSAM_more_4Fe4S"/>
    <property type="match status" value="1"/>
</dbReference>
<accession>A0A1F4VL60</accession>
<proteinExistence type="predicted"/>
<gene>
    <name evidence="7" type="ORF">A3H26_02850</name>
</gene>
<evidence type="ECO:0000313" key="8">
    <source>
        <dbReference type="Proteomes" id="UP000177763"/>
    </source>
</evidence>
<dbReference type="Proteomes" id="UP000177763">
    <property type="component" value="Unassembled WGS sequence"/>
</dbReference>
<keyword evidence="2" id="KW-0949">S-adenosyl-L-methionine</keyword>
<dbReference type="GO" id="GO:0046872">
    <property type="term" value="F:metal ion binding"/>
    <property type="evidence" value="ECO:0007669"/>
    <property type="project" value="UniProtKB-KW"/>
</dbReference>
<dbReference type="STRING" id="1802630.A3H26_02850"/>
<dbReference type="AlphaFoldDB" id="A0A1F4VL60"/>
<comment type="cofactor">
    <cofactor evidence="1">
        <name>[4Fe-4S] cluster</name>
        <dbReference type="ChEBI" id="CHEBI:49883"/>
    </cofactor>
</comment>
<dbReference type="SFLD" id="SFLDG01067">
    <property type="entry name" value="SPASM/twitch_domain_containing"/>
    <property type="match status" value="1"/>
</dbReference>
<protein>
    <recommendedName>
        <fullName evidence="6">Radical SAM core domain-containing protein</fullName>
    </recommendedName>
</protein>
<name>A0A1F4VL60_UNCKA</name>
<dbReference type="GO" id="GO:0051536">
    <property type="term" value="F:iron-sulfur cluster binding"/>
    <property type="evidence" value="ECO:0007669"/>
    <property type="project" value="UniProtKB-KW"/>
</dbReference>
<dbReference type="GO" id="GO:0016491">
    <property type="term" value="F:oxidoreductase activity"/>
    <property type="evidence" value="ECO:0007669"/>
    <property type="project" value="InterPro"/>
</dbReference>
<sequence length="415" mass="45803">MKLPGKRNYALISPGRIAYGLNASEPELQGLVAEEETFLLEQKAPIDIQDPLASVSIGLIPTFDCNLGCIYCYARGGETKEIMPLEIGMAAIKDATRSENRELLRIYLVGGGEPLLYFDLVKQLIDYARATYQNVEVNVVTNGTFDNNVLKWLLKYGVNVRVSYDGAMHDVQRPYANGKPSSFTVENNIRRLILGGAFVIVQSIVTRDSLGTMQQTIDRVVPMGVNAIKFEPAIATGVSRASSITEPDPKQYAEALWEAIRYVAEQGYDLTVDTGFFGEPSTDYYCGMPVNNRIVTPLGKVTSCVEVARPGDPYANTVMVGNISGGRMVLDKTRKEALRILHYANQLEGCSSCNLRMICHGGCPMANIWRNGLPIRKSMFTCTVEHTLLPKLLLAIAEDPRIAKIVMEGSEIDRF</sequence>
<evidence type="ECO:0000313" key="7">
    <source>
        <dbReference type="EMBL" id="OGC57628.1"/>
    </source>
</evidence>
<dbReference type="SFLD" id="SFLDG01386">
    <property type="entry name" value="main_SPASM_domain-containing"/>
    <property type="match status" value="1"/>
</dbReference>
<dbReference type="CDD" id="cd01335">
    <property type="entry name" value="Radical_SAM"/>
    <property type="match status" value="1"/>
</dbReference>
<evidence type="ECO:0000256" key="5">
    <source>
        <dbReference type="ARBA" id="ARBA00023014"/>
    </source>
</evidence>
<dbReference type="InterPro" id="IPR007197">
    <property type="entry name" value="rSAM"/>
</dbReference>
<dbReference type="InterPro" id="IPR058240">
    <property type="entry name" value="rSAM_sf"/>
</dbReference>
<dbReference type="SFLD" id="SFLDG01384">
    <property type="entry name" value="thioether_bond_formation_requi"/>
    <property type="match status" value="1"/>
</dbReference>
<dbReference type="SUPFAM" id="SSF102114">
    <property type="entry name" value="Radical SAM enzymes"/>
    <property type="match status" value="1"/>
</dbReference>
<evidence type="ECO:0000256" key="1">
    <source>
        <dbReference type="ARBA" id="ARBA00001966"/>
    </source>
</evidence>
<evidence type="ECO:0000256" key="3">
    <source>
        <dbReference type="ARBA" id="ARBA00022723"/>
    </source>
</evidence>
<dbReference type="InterPro" id="IPR023885">
    <property type="entry name" value="4Fe4S-binding_SPASM_dom"/>
</dbReference>
<dbReference type="EMBL" id="MEVN01000008">
    <property type="protein sequence ID" value="OGC57628.1"/>
    <property type="molecule type" value="Genomic_DNA"/>
</dbReference>
<feature type="domain" description="Radical SAM core" evidence="6">
    <location>
        <begin position="49"/>
        <end position="269"/>
    </location>
</feature>
<organism evidence="7 8">
    <name type="scientific">candidate division WWE3 bacterium RIFCSPLOWO2_12_FULL_36_10</name>
    <dbReference type="NCBI Taxonomy" id="1802630"/>
    <lineage>
        <taxon>Bacteria</taxon>
        <taxon>Katanobacteria</taxon>
    </lineage>
</organism>
<dbReference type="PROSITE" id="PS51918">
    <property type="entry name" value="RADICAL_SAM"/>
    <property type="match status" value="1"/>
</dbReference>
<dbReference type="InterPro" id="IPR023867">
    <property type="entry name" value="Sulphatase_maturase_rSAM"/>
</dbReference>
<dbReference type="InterPro" id="IPR013785">
    <property type="entry name" value="Aldolase_TIM"/>
</dbReference>
<dbReference type="SFLD" id="SFLDS00029">
    <property type="entry name" value="Radical_SAM"/>
    <property type="match status" value="1"/>
</dbReference>
<dbReference type="PANTHER" id="PTHR43273">
    <property type="entry name" value="ANAEROBIC SULFATASE-MATURATING ENZYME HOMOLOG ASLB-RELATED"/>
    <property type="match status" value="1"/>
</dbReference>
<evidence type="ECO:0000256" key="4">
    <source>
        <dbReference type="ARBA" id="ARBA00023004"/>
    </source>
</evidence>
<keyword evidence="5" id="KW-0411">Iron-sulfur</keyword>